<dbReference type="GO" id="GO:0005634">
    <property type="term" value="C:nucleus"/>
    <property type="evidence" value="ECO:0007669"/>
    <property type="project" value="TreeGrafter"/>
</dbReference>
<dbReference type="InterPro" id="IPR008978">
    <property type="entry name" value="HSP20-like_chaperone"/>
</dbReference>
<dbReference type="SUPFAM" id="SSF49764">
    <property type="entry name" value="HSP20-like chaperones"/>
    <property type="match status" value="1"/>
</dbReference>
<evidence type="ECO:0000259" key="1">
    <source>
        <dbReference type="PROSITE" id="PS51048"/>
    </source>
</evidence>
<organism evidence="2 3">
    <name type="scientific">Caerostris darwini</name>
    <dbReference type="NCBI Taxonomy" id="1538125"/>
    <lineage>
        <taxon>Eukaryota</taxon>
        <taxon>Metazoa</taxon>
        <taxon>Ecdysozoa</taxon>
        <taxon>Arthropoda</taxon>
        <taxon>Chelicerata</taxon>
        <taxon>Arachnida</taxon>
        <taxon>Araneae</taxon>
        <taxon>Araneomorphae</taxon>
        <taxon>Entelegynae</taxon>
        <taxon>Araneoidea</taxon>
        <taxon>Araneidae</taxon>
        <taxon>Caerostris</taxon>
    </lineage>
</organism>
<gene>
    <name evidence="2" type="primary">Cacybp</name>
    <name evidence="2" type="ORF">CDAR_185361</name>
</gene>
<evidence type="ECO:0000313" key="2">
    <source>
        <dbReference type="EMBL" id="GIY35708.1"/>
    </source>
</evidence>
<dbReference type="InterPro" id="IPR052289">
    <property type="entry name" value="Calcyclin-binding_UBL-bridge"/>
</dbReference>
<dbReference type="PROSITE" id="PS51048">
    <property type="entry name" value="SGS"/>
    <property type="match status" value="1"/>
</dbReference>
<dbReference type="Gene3D" id="2.60.40.790">
    <property type="match status" value="2"/>
</dbReference>
<dbReference type="Pfam" id="PF04969">
    <property type="entry name" value="CS"/>
    <property type="match status" value="1"/>
</dbReference>
<feature type="domain" description="SGS" evidence="1">
    <location>
        <begin position="114"/>
        <end position="191"/>
    </location>
</feature>
<sequence length="191" mass="21702">MSAISLRKDADELLRLAMLTEVENVKRILTSEASRLVQAAEAEEKLSKVAPKKVVQIPQRTIKLQNYGWDQSDKFLKLYVTMEGVQNFPAADITATFGEIIPAESYHKVKSDMVILFLKKTSTNTWPCVTETEQKVKDLKTPKMDTQDEDPGANLMSLMKQMYQDGDDNMKRTIAQAWTEARDKKSPPDFL</sequence>
<comment type="caution">
    <text evidence="2">The sequence shown here is derived from an EMBL/GenBank/DDBJ whole genome shotgun (WGS) entry which is preliminary data.</text>
</comment>
<accession>A0AAV4SMN9</accession>
<keyword evidence="3" id="KW-1185">Reference proteome</keyword>
<name>A0AAV4SMN9_9ARAC</name>
<proteinExistence type="predicted"/>
<dbReference type="PANTHER" id="PTHR13164">
    <property type="entry name" value="CALICYLIN BINDING PROTEIN"/>
    <property type="match status" value="1"/>
</dbReference>
<dbReference type="AlphaFoldDB" id="A0AAV4SMN9"/>
<reference evidence="2 3" key="1">
    <citation type="submission" date="2021-06" db="EMBL/GenBank/DDBJ databases">
        <title>Caerostris darwini draft genome.</title>
        <authorList>
            <person name="Kono N."/>
            <person name="Arakawa K."/>
        </authorList>
    </citation>
    <scope>NUCLEOTIDE SEQUENCE [LARGE SCALE GENOMIC DNA]</scope>
</reference>
<dbReference type="InterPro" id="IPR007052">
    <property type="entry name" value="CS_dom"/>
</dbReference>
<dbReference type="Proteomes" id="UP001054837">
    <property type="component" value="Unassembled WGS sequence"/>
</dbReference>
<protein>
    <submittedName>
        <fullName evidence="2">Calcyclin-binding protein</fullName>
    </submittedName>
</protein>
<evidence type="ECO:0000313" key="3">
    <source>
        <dbReference type="Proteomes" id="UP001054837"/>
    </source>
</evidence>
<dbReference type="PANTHER" id="PTHR13164:SF3">
    <property type="entry name" value="CALCYCLIN-BINDING PROTEIN"/>
    <property type="match status" value="1"/>
</dbReference>
<dbReference type="InterPro" id="IPR007699">
    <property type="entry name" value="SGS_dom"/>
</dbReference>
<dbReference type="EMBL" id="BPLQ01008196">
    <property type="protein sequence ID" value="GIY35708.1"/>
    <property type="molecule type" value="Genomic_DNA"/>
</dbReference>